<feature type="non-terminal residue" evidence="2">
    <location>
        <position position="1"/>
    </location>
</feature>
<evidence type="ECO:0000313" key="2">
    <source>
        <dbReference type="EMBL" id="KAK0476040.1"/>
    </source>
</evidence>
<proteinExistence type="predicted"/>
<evidence type="ECO:0000313" key="3">
    <source>
        <dbReference type="Proteomes" id="UP001175227"/>
    </source>
</evidence>
<dbReference type="InterPro" id="IPR057670">
    <property type="entry name" value="SH3_retrovirus"/>
</dbReference>
<gene>
    <name evidence="2" type="ORF">IW261DRAFT_1339935</name>
</gene>
<dbReference type="EMBL" id="JAUEPR010000021">
    <property type="protein sequence ID" value="KAK0476040.1"/>
    <property type="molecule type" value="Genomic_DNA"/>
</dbReference>
<evidence type="ECO:0000259" key="1">
    <source>
        <dbReference type="Pfam" id="PF25597"/>
    </source>
</evidence>
<feature type="domain" description="Retroviral polymerase SH3-like" evidence="1">
    <location>
        <begin position="5"/>
        <end position="51"/>
    </location>
</feature>
<keyword evidence="3" id="KW-1185">Reference proteome</keyword>
<sequence>TKAMKLGGCVWEGYWIGLDKTSNGSCIYWPESRKVSVKQNVYFDKTHTIDNLKGEEDLELYKIPLMSKA</sequence>
<organism evidence="2 3">
    <name type="scientific">Armillaria novae-zelandiae</name>
    <dbReference type="NCBI Taxonomy" id="153914"/>
    <lineage>
        <taxon>Eukaryota</taxon>
        <taxon>Fungi</taxon>
        <taxon>Dikarya</taxon>
        <taxon>Basidiomycota</taxon>
        <taxon>Agaricomycotina</taxon>
        <taxon>Agaricomycetes</taxon>
        <taxon>Agaricomycetidae</taxon>
        <taxon>Agaricales</taxon>
        <taxon>Marasmiineae</taxon>
        <taxon>Physalacriaceae</taxon>
        <taxon>Armillaria</taxon>
    </lineage>
</organism>
<comment type="caution">
    <text evidence="2">The sequence shown here is derived from an EMBL/GenBank/DDBJ whole genome shotgun (WGS) entry which is preliminary data.</text>
</comment>
<protein>
    <recommendedName>
        <fullName evidence="1">Retroviral polymerase SH3-like domain-containing protein</fullName>
    </recommendedName>
</protein>
<dbReference type="Pfam" id="PF25597">
    <property type="entry name" value="SH3_retrovirus"/>
    <property type="match status" value="1"/>
</dbReference>
<accession>A0AA39UET8</accession>
<reference evidence="2" key="1">
    <citation type="submission" date="2023-06" db="EMBL/GenBank/DDBJ databases">
        <authorList>
            <consortium name="Lawrence Berkeley National Laboratory"/>
            <person name="Ahrendt S."/>
            <person name="Sahu N."/>
            <person name="Indic B."/>
            <person name="Wong-Bajracharya J."/>
            <person name="Merenyi Z."/>
            <person name="Ke H.-M."/>
            <person name="Monk M."/>
            <person name="Kocsube S."/>
            <person name="Drula E."/>
            <person name="Lipzen A."/>
            <person name="Balint B."/>
            <person name="Henrissat B."/>
            <person name="Andreopoulos B."/>
            <person name="Martin F.M."/>
            <person name="Harder C.B."/>
            <person name="Rigling D."/>
            <person name="Ford K.L."/>
            <person name="Foster G.D."/>
            <person name="Pangilinan J."/>
            <person name="Papanicolaou A."/>
            <person name="Barry K."/>
            <person name="LaButti K."/>
            <person name="Viragh M."/>
            <person name="Koriabine M."/>
            <person name="Yan M."/>
            <person name="Riley R."/>
            <person name="Champramary S."/>
            <person name="Plett K.L."/>
            <person name="Tsai I.J."/>
            <person name="Slot J."/>
            <person name="Sipos G."/>
            <person name="Plett J."/>
            <person name="Nagy L.G."/>
            <person name="Grigoriev I.V."/>
        </authorList>
    </citation>
    <scope>NUCLEOTIDE SEQUENCE</scope>
    <source>
        <strain evidence="2">ICMP 16352</strain>
    </source>
</reference>
<dbReference type="AlphaFoldDB" id="A0AA39UET8"/>
<name>A0AA39UET8_9AGAR</name>
<dbReference type="Proteomes" id="UP001175227">
    <property type="component" value="Unassembled WGS sequence"/>
</dbReference>